<keyword evidence="2" id="KW-0812">Transmembrane</keyword>
<keyword evidence="4" id="KW-0695">RNA-directed DNA polymerase</keyword>
<dbReference type="Proteomes" id="UP001174136">
    <property type="component" value="Unassembled WGS sequence"/>
</dbReference>
<dbReference type="EMBL" id="JAOPHQ010006258">
    <property type="protein sequence ID" value="KAK0132566.1"/>
    <property type="molecule type" value="Genomic_DNA"/>
</dbReference>
<keyword evidence="2" id="KW-1133">Transmembrane helix</keyword>
<accession>A0AA47M2T0</accession>
<dbReference type="Pfam" id="PF09004">
    <property type="entry name" value="ALKBH8_N"/>
    <property type="match status" value="1"/>
</dbReference>
<dbReference type="PANTHER" id="PTHR47510:SF3">
    <property type="entry name" value="ENDO_EXONUCLEASE_PHOSPHATASE DOMAIN-CONTAINING PROTEIN"/>
    <property type="match status" value="1"/>
</dbReference>
<dbReference type="InterPro" id="IPR000477">
    <property type="entry name" value="RT_dom"/>
</dbReference>
<evidence type="ECO:0000256" key="1">
    <source>
        <dbReference type="SAM" id="MobiDB-lite"/>
    </source>
</evidence>
<dbReference type="SUPFAM" id="SSF56672">
    <property type="entry name" value="DNA/RNA polymerases"/>
    <property type="match status" value="1"/>
</dbReference>
<dbReference type="Pfam" id="PF00078">
    <property type="entry name" value="RVT_1"/>
    <property type="match status" value="1"/>
</dbReference>
<dbReference type="GO" id="GO:0003964">
    <property type="term" value="F:RNA-directed DNA polymerase activity"/>
    <property type="evidence" value="ECO:0007669"/>
    <property type="project" value="UniProtKB-KW"/>
</dbReference>
<feature type="transmembrane region" description="Helical" evidence="2">
    <location>
        <begin position="432"/>
        <end position="453"/>
    </location>
</feature>
<keyword evidence="5" id="KW-1185">Reference proteome</keyword>
<feature type="region of interest" description="Disordered" evidence="1">
    <location>
        <begin position="36"/>
        <end position="60"/>
    </location>
</feature>
<reference evidence="4" key="1">
    <citation type="journal article" date="2023" name="Front. Mar. Sci.">
        <title>A new Merluccius polli reference genome to investigate the effects of global change in West African waters.</title>
        <authorList>
            <person name="Mateo J.L."/>
            <person name="Blanco-Fernandez C."/>
            <person name="Garcia-Vazquez E."/>
            <person name="Machado-Schiaffino G."/>
        </authorList>
    </citation>
    <scope>NUCLEOTIDE SEQUENCE</scope>
    <source>
        <strain evidence="4">C29</strain>
        <tissue evidence="4">Fin</tissue>
    </source>
</reference>
<gene>
    <name evidence="4" type="primary">pol_137</name>
    <name evidence="4" type="ORF">N1851_032533</name>
</gene>
<keyword evidence="4" id="KW-0808">Transferase</keyword>
<evidence type="ECO:0000259" key="3">
    <source>
        <dbReference type="PROSITE" id="PS50878"/>
    </source>
</evidence>
<dbReference type="InterPro" id="IPR043502">
    <property type="entry name" value="DNA/RNA_pol_sf"/>
</dbReference>
<organism evidence="4 5">
    <name type="scientific">Merluccius polli</name>
    <name type="common">Benguela hake</name>
    <name type="synonym">Merluccius cadenati</name>
    <dbReference type="NCBI Taxonomy" id="89951"/>
    <lineage>
        <taxon>Eukaryota</taxon>
        <taxon>Metazoa</taxon>
        <taxon>Chordata</taxon>
        <taxon>Craniata</taxon>
        <taxon>Vertebrata</taxon>
        <taxon>Euteleostomi</taxon>
        <taxon>Actinopterygii</taxon>
        <taxon>Neopterygii</taxon>
        <taxon>Teleostei</taxon>
        <taxon>Neoteleostei</taxon>
        <taxon>Acanthomorphata</taxon>
        <taxon>Zeiogadaria</taxon>
        <taxon>Gadariae</taxon>
        <taxon>Gadiformes</taxon>
        <taxon>Gadoidei</taxon>
        <taxon>Merlucciidae</taxon>
        <taxon>Merluccius</taxon>
    </lineage>
</organism>
<sequence length="476" mass="53007">MKTITGFKVKGKQVEGSQERANELNVFFNRFSTGPLATSPASDSHTDPTSSSLTKPPRLPASYRDITYCPHNMLGPPPRPTTTPHFSDLRQVRRQLEKLGQNKAAGPDGISPRVLKACAGQLCGILQHLFNLSLSQGRVPVLWKTSCLVPVPKKPSPSALNDYRPVALTSHIMKVLERLVLAHLTPQVTSYLDPLQFAYCPRVGVEDAIIYLLHRAHSHLDKSGSTVRIMFFDFSSALNTIQPVLLREKLELMQVDTTTISWIMDYLTDRPQFVRLGRSVSDQAVSGTGAPQGTVLSPFLFTLYTSDFQYNAEACHLQKFSDDIAVVGCISGGDETEYRQLVDNFVAWSGENHLVLNVTKTKEMVVDFRRARPELSTISIPGDEVQVVESYNYLGVHMNNKLDRKQHTEAVYKLYFLRKLRSFNVCSKMLCMFYQSVVASAVFFAAISWGSGVRACDSKKINKLIRRAGSVLGTAV</sequence>
<dbReference type="InterPro" id="IPR015095">
    <property type="entry name" value="AlkB_hom8_N"/>
</dbReference>
<evidence type="ECO:0000256" key="2">
    <source>
        <dbReference type="SAM" id="Phobius"/>
    </source>
</evidence>
<proteinExistence type="predicted"/>
<name>A0AA47M2T0_MERPO</name>
<dbReference type="GO" id="GO:0008168">
    <property type="term" value="F:methyltransferase activity"/>
    <property type="evidence" value="ECO:0007669"/>
    <property type="project" value="InterPro"/>
</dbReference>
<feature type="domain" description="Reverse transcriptase" evidence="3">
    <location>
        <begin position="132"/>
        <end position="398"/>
    </location>
</feature>
<feature type="compositionally biased region" description="Polar residues" evidence="1">
    <location>
        <begin position="36"/>
        <end position="54"/>
    </location>
</feature>
<keyword evidence="2" id="KW-0472">Membrane</keyword>
<dbReference type="CDD" id="cd01650">
    <property type="entry name" value="RT_nLTR_like"/>
    <property type="match status" value="1"/>
</dbReference>
<evidence type="ECO:0000313" key="5">
    <source>
        <dbReference type="Proteomes" id="UP001174136"/>
    </source>
</evidence>
<protein>
    <submittedName>
        <fullName evidence="4">RNA-directed DNA polymerase from mobile element jockey</fullName>
    </submittedName>
</protein>
<comment type="caution">
    <text evidence="4">The sequence shown here is derived from an EMBL/GenBank/DDBJ whole genome shotgun (WGS) entry which is preliminary data.</text>
</comment>
<dbReference type="AlphaFoldDB" id="A0AA47M2T0"/>
<dbReference type="PROSITE" id="PS50878">
    <property type="entry name" value="RT_POL"/>
    <property type="match status" value="1"/>
</dbReference>
<dbReference type="GO" id="GO:0016706">
    <property type="term" value="F:2-oxoglutarate-dependent dioxygenase activity"/>
    <property type="evidence" value="ECO:0007669"/>
    <property type="project" value="InterPro"/>
</dbReference>
<keyword evidence="4" id="KW-0548">Nucleotidyltransferase</keyword>
<evidence type="ECO:0000313" key="4">
    <source>
        <dbReference type="EMBL" id="KAK0132566.1"/>
    </source>
</evidence>
<dbReference type="PANTHER" id="PTHR47510">
    <property type="entry name" value="REVERSE TRANSCRIPTASE DOMAIN-CONTAINING PROTEIN"/>
    <property type="match status" value="1"/>
</dbReference>